<evidence type="ECO:0000256" key="6">
    <source>
        <dbReference type="ARBA" id="ARBA00023157"/>
    </source>
</evidence>
<dbReference type="InterPro" id="IPR002859">
    <property type="entry name" value="PKD/REJ-like"/>
</dbReference>
<dbReference type="Gene3D" id="2.10.25.10">
    <property type="entry name" value="Laminin"/>
    <property type="match status" value="3"/>
</dbReference>
<organism evidence="11 12">
    <name type="scientific">Cymbomonas tetramitiformis</name>
    <dbReference type="NCBI Taxonomy" id="36881"/>
    <lineage>
        <taxon>Eukaryota</taxon>
        <taxon>Viridiplantae</taxon>
        <taxon>Chlorophyta</taxon>
        <taxon>Pyramimonadophyceae</taxon>
        <taxon>Pyramimonadales</taxon>
        <taxon>Pyramimonadaceae</taxon>
        <taxon>Cymbomonas</taxon>
    </lineage>
</organism>
<dbReference type="Gene3D" id="2.60.40.10">
    <property type="entry name" value="Immunoglobulins"/>
    <property type="match status" value="1"/>
</dbReference>
<dbReference type="Proteomes" id="UP001190700">
    <property type="component" value="Unassembled WGS sequence"/>
</dbReference>
<dbReference type="GO" id="GO:0005886">
    <property type="term" value="C:plasma membrane"/>
    <property type="evidence" value="ECO:0007669"/>
    <property type="project" value="TreeGrafter"/>
</dbReference>
<evidence type="ECO:0000256" key="8">
    <source>
        <dbReference type="SAM" id="MobiDB-lite"/>
    </source>
</evidence>
<keyword evidence="5 9" id="KW-0472">Membrane</keyword>
<comment type="subcellular location">
    <subcellularLocation>
        <location evidence="1">Membrane</location>
    </subcellularLocation>
</comment>
<comment type="caution">
    <text evidence="11">The sequence shown here is derived from an EMBL/GenBank/DDBJ whole genome shotgun (WGS) entry which is preliminary data.</text>
</comment>
<feature type="compositionally biased region" description="Basic and acidic residues" evidence="8">
    <location>
        <begin position="1470"/>
        <end position="1484"/>
    </location>
</feature>
<dbReference type="PROSITE" id="PS50026">
    <property type="entry name" value="EGF_3"/>
    <property type="match status" value="1"/>
</dbReference>
<keyword evidence="6" id="KW-1015">Disulfide bond</keyword>
<evidence type="ECO:0000256" key="7">
    <source>
        <dbReference type="PROSITE-ProRule" id="PRU00076"/>
    </source>
</evidence>
<feature type="compositionally biased region" description="Basic and acidic residues" evidence="8">
    <location>
        <begin position="1587"/>
        <end position="1596"/>
    </location>
</feature>
<evidence type="ECO:0000259" key="10">
    <source>
        <dbReference type="PROSITE" id="PS50026"/>
    </source>
</evidence>
<comment type="caution">
    <text evidence="7">Lacks conserved residue(s) required for the propagation of feature annotation.</text>
</comment>
<feature type="region of interest" description="Disordered" evidence="8">
    <location>
        <begin position="1724"/>
        <end position="1765"/>
    </location>
</feature>
<dbReference type="Pfam" id="PF02010">
    <property type="entry name" value="REJ"/>
    <property type="match status" value="1"/>
</dbReference>
<keyword evidence="4 9" id="KW-1133">Transmembrane helix</keyword>
<keyword evidence="3" id="KW-0677">Repeat</keyword>
<dbReference type="CDD" id="cd00054">
    <property type="entry name" value="EGF_CA"/>
    <property type="match status" value="1"/>
</dbReference>
<evidence type="ECO:0000313" key="12">
    <source>
        <dbReference type="Proteomes" id="UP001190700"/>
    </source>
</evidence>
<feature type="transmembrane region" description="Helical" evidence="9">
    <location>
        <begin position="2312"/>
        <end position="2334"/>
    </location>
</feature>
<reference evidence="11 12" key="1">
    <citation type="journal article" date="2015" name="Genome Biol. Evol.">
        <title>Comparative Genomics of a Bacterivorous Green Alga Reveals Evolutionary Causalities and Consequences of Phago-Mixotrophic Mode of Nutrition.</title>
        <authorList>
            <person name="Burns J.A."/>
            <person name="Paasch A."/>
            <person name="Narechania A."/>
            <person name="Kim E."/>
        </authorList>
    </citation>
    <scope>NUCLEOTIDE SEQUENCE [LARGE SCALE GENOMIC DNA]</scope>
    <source>
        <strain evidence="11 12">PLY_AMNH</strain>
    </source>
</reference>
<evidence type="ECO:0000256" key="1">
    <source>
        <dbReference type="ARBA" id="ARBA00004370"/>
    </source>
</evidence>
<feature type="transmembrane region" description="Helical" evidence="9">
    <location>
        <begin position="2225"/>
        <end position="2244"/>
    </location>
</feature>
<protein>
    <recommendedName>
        <fullName evidence="10">EGF-like domain-containing protein</fullName>
    </recommendedName>
</protein>
<dbReference type="PANTHER" id="PTHR46730">
    <property type="entry name" value="POLYCYSTIN-1"/>
    <property type="match status" value="1"/>
</dbReference>
<dbReference type="InterPro" id="IPR000742">
    <property type="entry name" value="EGF"/>
</dbReference>
<evidence type="ECO:0000256" key="5">
    <source>
        <dbReference type="ARBA" id="ARBA00023136"/>
    </source>
</evidence>
<sequence>PGNDIVVLPWRGSAAEGCVVVTGLGPDVYAINATSTRAPLGSPALAWSFLLSDVCPDAGDCLITLCGFSVGETHLSGQVTFEGSNHTTWFKRIAGTILVVEAPPPPMPPPYPPPPHPHIATATSRGPSTNAPLLLLNPVTNSQFCHRQHSHHCAHGAPQRLSHFCIPAVSGLGTLHLGGSAQQQQQQQFVWAVSAGHFPPEPCWKEGGFAQVCEDVPAPGTGHRCAACPAGFTAALDAAACEDVDECQDGASGGCWKGTEEDAEAGPVCINTLGGHSCSACPAGFLGTRLAGCRMSASCADSNGGCDPLTACVDALAPGTVECGPCPAGYEGEGATACEDVDGCALQPCFAGVECQDTPAPGEGRACGSCPEGYHGDGAQCTPCEVALRMDPDMGTAMDGVMQRGAVNLLAGKFDGLRPAASCAVTLGMQFLWEVHAIGGGQVPLDTATNRRNTLTLYFPKDSLEANTSYAVYLSAALVGAPTIRASLATTFGVPRRPLVALIQGGNVSVGEGTPVMLDAGVSYDPNGGGANGLTYRWTCTRTEEGAAASTWGSACRNATGVPLRTPLATSAAVTLTLQGDAVGEGGGGAGEIYTVICEVQKGGERAEASVTVTVVRLSPGAGGYPPMPTIKLLSRVHGANMKLTARGEVSSLAPHTLSMVWSAVAEPLEEGAATAVDLEEVAMTSLTARDLVLRPGALTAGRVYLLHLSASDHFGNASATLYVVVNAPPHSGRLLTPTPTVGVAAETLFSIEAEGWEDDPQDLPLWYQLWYEVVGDVAARRLTLSLPQPLPRFSLQIPAAGLAAHGRMVTVRLGVKDALGATADSAQNVTVQPIVFETQMAKSAHVWAALEAADLEAASGADPLPAIIAVASILEGAENGAARRRGRLLSGSVPAATGEEIVAAVDDEPAQREAMMALTASAWDALPPVTDSVTRVAQVAAAVAGAPSQLNSGTRGQLRATVAALVAATRTGDAETQLDEVGAQQSLQALSGAAEGASLLANASAEVAEALDVTRAVALSRAQGLVPEEEPAEGAAAMLWYAAQCEDLLGAPSGTSQLSTLTASNSATVTLPLASLAAAVGDAARADNVLLVVGSTADPHAAGSSAAQPQGSDGQYGSSDAVADGLELTVVSEVTSISLYQAALGDEEVAVRGLEEGLTFTLPLAPHGSRSNSSAGAMAVPVACVFWDPGGAHGGEYRSQGCVTLPNPAPRGAQPYWRTLNVSALPALEAAWGLRGAANLTRGCEEEWGAVHPEYLGADAGYRKYLGEECQLADPGNLAGCWWEWRAGQFEGPGCVRAERAGCLCTHLTDFAAQDAERGDLRPPEDLSTISGGDMARLSPRDVAKSVVLVSVLSVLMGGTGVLYLVSNWAHNRVRLRLLLHLADAGCKFQDLEGLWTWSLLTEDWGSVTNALAVEADHLGGQKHGGKKWRSTVWASVLMPSRLRVRATGQDGGEEVPSEGGKGQRRPAGQKDGRLSAQKDGRLSARNSLTAQIRKAARRRSVFQNLVNTEATLTLEGDPAEDRQPAEDGQPAGSVAEEPVAGAVAGNRADEIPECHAQFEASAVRHPSGREQSAAEGVPSETQELGGDRPARSEENVVQLQTGSQAITCRMSGPFPHPVSSRQGRLDPAQLSGPRALRSMPVSSKTPKAVAIPPISTRLKKLLNKPAASPPKLRIASLASSLQIPADHKSTFGANPIPSWPVMGGGPVRHSDGPLRTKISSQIQADNRGRPARHVGGGRTHQSGAGARQEGGREGNVVGAQEGSAAGGPVLESYQRAPPNMLTAIGLNVYQLHLSVPLVHLEELALRSRQAKPVVCAERGGNAKGAVQGRDPVTQEDIGLPAGGSVVENYKVDVEGEDAVALLQKGALGCGEVSEFPKLEPEIKATALQASPLRAPRNQARRLRWKLQERRAELPVERMLGTALVHAFLGLRAMISGGNLLEQMELAMHAPWQMPAGRPFAWYVSAFKVLLSSLGPGWYRRSLMWSFVFLQRPDGGFDLSQSLATALKAGEPSGLNMIMSHDAKLLHETLPEGLQEAFESPIPSALGECRRVSVQAPVSLNDMHREESAGGSPQEVWATLLVVEQVKNFPYTWTHNPAEPDLDLRGTLEGHAEDYLQEQALIHPALVIGPGGGALAAARRSAATLAAAWLDAHDEHIRQLYEQHGRAKSQSAVEGTQKQAGWRQKARQLARKGRRRVRWIAKAHPLTAIMLVPATEPFTRSERILIQGNTFVLMLVFTVWFFYSKAVKCCTDFRAFLACPEARGDLQAACLGSSSCTALAGASAGEELPAELQAENFVCRAFPQGTMTDRVYVMLMIIGTLTPVTLTLSQLFITAARAEVPGHWDQRITKRTESVLGATMLASVQSAFVAAYALLFNFQKFNKAVALALVTLIGIFLKARPAPSALRPMEAAASEVAAPSCPQKPRPRAGTFPSEAAAPSWHFPLRSRGPELALPP</sequence>
<dbReference type="SMART" id="SM00181">
    <property type="entry name" value="EGF"/>
    <property type="match status" value="3"/>
</dbReference>
<feature type="transmembrane region" description="Helical" evidence="9">
    <location>
        <begin position="2355"/>
        <end position="2376"/>
    </location>
</feature>
<evidence type="ECO:0000256" key="3">
    <source>
        <dbReference type="ARBA" id="ARBA00022737"/>
    </source>
</evidence>
<dbReference type="InterPro" id="IPR013783">
    <property type="entry name" value="Ig-like_fold"/>
</dbReference>
<proteinExistence type="predicted"/>
<dbReference type="GO" id="GO:0005261">
    <property type="term" value="F:monoatomic cation channel activity"/>
    <property type="evidence" value="ECO:0007669"/>
    <property type="project" value="TreeGrafter"/>
</dbReference>
<keyword evidence="2 9" id="KW-0812">Transmembrane</keyword>
<name>A0AAE0F1I7_9CHLO</name>
<dbReference type="PANTHER" id="PTHR46730:SF1">
    <property type="entry name" value="PLAT DOMAIN-CONTAINING PROTEIN"/>
    <property type="match status" value="1"/>
</dbReference>
<evidence type="ECO:0000256" key="2">
    <source>
        <dbReference type="ARBA" id="ARBA00022692"/>
    </source>
</evidence>
<evidence type="ECO:0000256" key="9">
    <source>
        <dbReference type="SAM" id="Phobius"/>
    </source>
</evidence>
<evidence type="ECO:0000313" key="11">
    <source>
        <dbReference type="EMBL" id="KAK3246925.1"/>
    </source>
</evidence>
<feature type="region of interest" description="Disordered" evidence="8">
    <location>
        <begin position="2417"/>
        <end position="2457"/>
    </location>
</feature>
<feature type="non-terminal residue" evidence="11">
    <location>
        <position position="1"/>
    </location>
</feature>
<dbReference type="GO" id="GO:0005509">
    <property type="term" value="F:calcium ion binding"/>
    <property type="evidence" value="ECO:0007669"/>
    <property type="project" value="InterPro"/>
</dbReference>
<feature type="region of interest" description="Disordered" evidence="8">
    <location>
        <begin position="1563"/>
        <end position="1597"/>
    </location>
</feature>
<feature type="domain" description="EGF-like" evidence="10">
    <location>
        <begin position="340"/>
        <end position="382"/>
    </location>
</feature>
<keyword evidence="7" id="KW-0245">EGF-like domain</keyword>
<dbReference type="GO" id="GO:0006816">
    <property type="term" value="P:calcium ion transport"/>
    <property type="evidence" value="ECO:0007669"/>
    <property type="project" value="TreeGrafter"/>
</dbReference>
<evidence type="ECO:0000256" key="4">
    <source>
        <dbReference type="ARBA" id="ARBA00022989"/>
    </source>
</evidence>
<keyword evidence="12" id="KW-1185">Reference proteome</keyword>
<feature type="region of interest" description="Disordered" evidence="8">
    <location>
        <begin position="1447"/>
        <end position="1488"/>
    </location>
</feature>
<feature type="region of interest" description="Disordered" evidence="8">
    <location>
        <begin position="1514"/>
        <end position="1537"/>
    </location>
</feature>
<dbReference type="EMBL" id="LGRX02029365">
    <property type="protein sequence ID" value="KAK3246925.1"/>
    <property type="molecule type" value="Genomic_DNA"/>
</dbReference>
<dbReference type="SMART" id="SM00179">
    <property type="entry name" value="EGF_CA"/>
    <property type="match status" value="2"/>
</dbReference>
<dbReference type="InterPro" id="IPR001881">
    <property type="entry name" value="EGF-like_Ca-bd_dom"/>
</dbReference>
<accession>A0AAE0F1I7</accession>
<gene>
    <name evidence="11" type="ORF">CYMTET_43554</name>
</gene>